<sequence length="593" mass="63868">MAWGKMLTMDPPLWRVHSGGGGAWYASLNSESNEVGDGPVTGVPVMSGSRERDGGFRVTTSVRYRPAPVSAAPQAGALARLIQVVCIPTPELNIVSFNHRLSPYISDKQRLSQDLSLHSENLVRMFRDYLLSDEQPFQPLRDTREVQFNENPGVIRRDAPVSYRVQNFAMWYEPGSGMRFCETNQSAVFEQCIDTSNKCATGEHNCHRLADCKPTTEGFICTCKKGYEGDGVTSCTDVDECKTNKHNCLANQRCQNLDGGYKCWNVGKSGGSPNVSCPTGYMPKNRKCEDVDECSDSNLNACDKNAACTNTEGSYTCRCNVGYFGAGSFCNDDNECTSGKHKCDLKTSICQNTVGSYRCACKNGYKESAGKCTDINECEGKHGCSSSAKCVNTVGSYGCQCLPGYRGDGFNCQGKRLPIQNTNVDECSKGERNFCDKLASCTNTVGSYSCTCPKGYYGSGFYCHGYDYEASLGRSGAGSVYESYRGLDGSGYPNPYTGLDGQFDLGDRFSSSGDYDYLYNYRPGVSGFGGDFSGSGGGPGLDFNLQGGDGQGFNTQFSALEGQGSLGRGTGSAGLAESLGSPGGRYLELNNNA</sequence>
<evidence type="ECO:0000256" key="3">
    <source>
        <dbReference type="ARBA" id="ARBA00022737"/>
    </source>
</evidence>
<dbReference type="SMART" id="SM00179">
    <property type="entry name" value="EGF_CA"/>
    <property type="match status" value="6"/>
</dbReference>
<feature type="domain" description="EGF-like" evidence="6">
    <location>
        <begin position="290"/>
        <end position="331"/>
    </location>
</feature>
<evidence type="ECO:0000256" key="1">
    <source>
        <dbReference type="ARBA" id="ARBA00022536"/>
    </source>
</evidence>
<keyword evidence="1 5" id="KW-0245">EGF-like domain</keyword>
<evidence type="ECO:0000256" key="2">
    <source>
        <dbReference type="ARBA" id="ARBA00022729"/>
    </source>
</evidence>
<dbReference type="InterPro" id="IPR009030">
    <property type="entry name" value="Growth_fac_rcpt_cys_sf"/>
</dbReference>
<dbReference type="CDD" id="cd00054">
    <property type="entry name" value="EGF_CA"/>
    <property type="match status" value="4"/>
</dbReference>
<dbReference type="InterPro" id="IPR049883">
    <property type="entry name" value="NOTCH1_EGF-like"/>
</dbReference>
<evidence type="ECO:0000259" key="6">
    <source>
        <dbReference type="PROSITE" id="PS50026"/>
    </source>
</evidence>
<dbReference type="InterPro" id="IPR000742">
    <property type="entry name" value="EGF"/>
</dbReference>
<protein>
    <submittedName>
        <fullName evidence="7">Fibrillin-1</fullName>
    </submittedName>
</protein>
<dbReference type="GO" id="GO:0005509">
    <property type="term" value="F:calcium ion binding"/>
    <property type="evidence" value="ECO:0007669"/>
    <property type="project" value="InterPro"/>
</dbReference>
<dbReference type="InterPro" id="IPR018097">
    <property type="entry name" value="EGF_Ca-bd_CS"/>
</dbReference>
<dbReference type="FunFam" id="2.10.25.10:FF:000038">
    <property type="entry name" value="Fibrillin 2"/>
    <property type="match status" value="4"/>
</dbReference>
<dbReference type="PROSITE" id="PS00010">
    <property type="entry name" value="ASX_HYDROXYL"/>
    <property type="match status" value="4"/>
</dbReference>
<dbReference type="InterPro" id="IPR000152">
    <property type="entry name" value="EGF-type_Asp/Asn_hydroxyl_site"/>
</dbReference>
<keyword evidence="3" id="KW-0677">Repeat</keyword>
<dbReference type="InterPro" id="IPR050751">
    <property type="entry name" value="ECM_structural_protein"/>
</dbReference>
<evidence type="ECO:0000256" key="4">
    <source>
        <dbReference type="ARBA" id="ARBA00023157"/>
    </source>
</evidence>
<name>K1QZY7_MAGGI</name>
<dbReference type="InParanoid" id="K1QZY7"/>
<dbReference type="PROSITE" id="PS50026">
    <property type="entry name" value="EGF_3"/>
    <property type="match status" value="5"/>
</dbReference>
<evidence type="ECO:0000256" key="5">
    <source>
        <dbReference type="PROSITE-ProRule" id="PRU00076"/>
    </source>
</evidence>
<dbReference type="EMBL" id="JH816596">
    <property type="protein sequence ID" value="EKC27006.1"/>
    <property type="molecule type" value="Genomic_DNA"/>
</dbReference>
<dbReference type="PANTHER" id="PTHR24034:SF204">
    <property type="entry name" value="ADHESION G PROTEIN-COUPLED RECEPTOR E1"/>
    <property type="match status" value="1"/>
</dbReference>
<reference evidence="7" key="1">
    <citation type="journal article" date="2012" name="Nature">
        <title>The oyster genome reveals stress adaptation and complexity of shell formation.</title>
        <authorList>
            <person name="Zhang G."/>
            <person name="Fang X."/>
            <person name="Guo X."/>
            <person name="Li L."/>
            <person name="Luo R."/>
            <person name="Xu F."/>
            <person name="Yang P."/>
            <person name="Zhang L."/>
            <person name="Wang X."/>
            <person name="Qi H."/>
            <person name="Xiong Z."/>
            <person name="Que H."/>
            <person name="Xie Y."/>
            <person name="Holland P.W."/>
            <person name="Paps J."/>
            <person name="Zhu Y."/>
            <person name="Wu F."/>
            <person name="Chen Y."/>
            <person name="Wang J."/>
            <person name="Peng C."/>
            <person name="Meng J."/>
            <person name="Yang L."/>
            <person name="Liu J."/>
            <person name="Wen B."/>
            <person name="Zhang N."/>
            <person name="Huang Z."/>
            <person name="Zhu Q."/>
            <person name="Feng Y."/>
            <person name="Mount A."/>
            <person name="Hedgecock D."/>
            <person name="Xu Z."/>
            <person name="Liu Y."/>
            <person name="Domazet-Loso T."/>
            <person name="Du Y."/>
            <person name="Sun X."/>
            <person name="Zhang S."/>
            <person name="Liu B."/>
            <person name="Cheng P."/>
            <person name="Jiang X."/>
            <person name="Li J."/>
            <person name="Fan D."/>
            <person name="Wang W."/>
            <person name="Fu W."/>
            <person name="Wang T."/>
            <person name="Wang B."/>
            <person name="Zhang J."/>
            <person name="Peng Z."/>
            <person name="Li Y."/>
            <person name="Li N."/>
            <person name="Wang J."/>
            <person name="Chen M."/>
            <person name="He Y."/>
            <person name="Tan F."/>
            <person name="Song X."/>
            <person name="Zheng Q."/>
            <person name="Huang R."/>
            <person name="Yang H."/>
            <person name="Du X."/>
            <person name="Chen L."/>
            <person name="Yang M."/>
            <person name="Gaffney P.M."/>
            <person name="Wang S."/>
            <person name="Luo L."/>
            <person name="She Z."/>
            <person name="Ming Y."/>
            <person name="Huang W."/>
            <person name="Zhang S."/>
            <person name="Huang B."/>
            <person name="Zhang Y."/>
            <person name="Qu T."/>
            <person name="Ni P."/>
            <person name="Miao G."/>
            <person name="Wang J."/>
            <person name="Wang Q."/>
            <person name="Steinberg C.E."/>
            <person name="Wang H."/>
            <person name="Li N."/>
            <person name="Qian L."/>
            <person name="Zhang G."/>
            <person name="Li Y."/>
            <person name="Yang H."/>
            <person name="Liu X."/>
            <person name="Wang J."/>
            <person name="Yin Y."/>
            <person name="Wang J."/>
        </authorList>
    </citation>
    <scope>NUCLEOTIDE SEQUENCE [LARGE SCALE GENOMIC DNA]</scope>
    <source>
        <strain evidence="7">05x7-T-G4-1.051#20</strain>
    </source>
</reference>
<dbReference type="AlphaFoldDB" id="K1QZY7"/>
<keyword evidence="2" id="KW-0732">Signal</keyword>
<dbReference type="InterPro" id="IPR024731">
    <property type="entry name" value="NELL2-like_EGF"/>
</dbReference>
<dbReference type="PANTHER" id="PTHR24034">
    <property type="entry name" value="EGF-LIKE DOMAIN-CONTAINING PROTEIN"/>
    <property type="match status" value="1"/>
</dbReference>
<evidence type="ECO:0000313" key="7">
    <source>
        <dbReference type="EMBL" id="EKC27006.1"/>
    </source>
</evidence>
<dbReference type="HOGENOM" id="CLU_460228_0_0_1"/>
<dbReference type="Pfam" id="PF12947">
    <property type="entry name" value="EGF_3"/>
    <property type="match status" value="4"/>
</dbReference>
<proteinExistence type="predicted"/>
<dbReference type="SMART" id="SM00181">
    <property type="entry name" value="EGF"/>
    <property type="match status" value="6"/>
</dbReference>
<gene>
    <name evidence="7" type="ORF">CGI_10001572</name>
</gene>
<dbReference type="SUPFAM" id="SSF57184">
    <property type="entry name" value="Growth factor receptor domain"/>
    <property type="match status" value="2"/>
</dbReference>
<feature type="domain" description="EGF-like" evidence="6">
    <location>
        <begin position="374"/>
        <end position="413"/>
    </location>
</feature>
<dbReference type="Gene3D" id="2.10.25.10">
    <property type="entry name" value="Laminin"/>
    <property type="match status" value="6"/>
</dbReference>
<feature type="domain" description="EGF-like" evidence="6">
    <location>
        <begin position="332"/>
        <end position="373"/>
    </location>
</feature>
<feature type="domain" description="EGF-like" evidence="6">
    <location>
        <begin position="195"/>
        <end position="236"/>
    </location>
</feature>
<dbReference type="PROSITE" id="PS01187">
    <property type="entry name" value="EGF_CA"/>
    <property type="match status" value="3"/>
</dbReference>
<dbReference type="PROSITE" id="PS01186">
    <property type="entry name" value="EGF_2"/>
    <property type="match status" value="5"/>
</dbReference>
<comment type="caution">
    <text evidence="5">Lacks conserved residue(s) required for the propagation of feature annotation.</text>
</comment>
<feature type="domain" description="EGF-like" evidence="6">
    <location>
        <begin position="423"/>
        <end position="464"/>
    </location>
</feature>
<accession>K1QZY7</accession>
<organism evidence="7">
    <name type="scientific">Magallana gigas</name>
    <name type="common">Pacific oyster</name>
    <name type="synonym">Crassostrea gigas</name>
    <dbReference type="NCBI Taxonomy" id="29159"/>
    <lineage>
        <taxon>Eukaryota</taxon>
        <taxon>Metazoa</taxon>
        <taxon>Spiralia</taxon>
        <taxon>Lophotrochozoa</taxon>
        <taxon>Mollusca</taxon>
        <taxon>Bivalvia</taxon>
        <taxon>Autobranchia</taxon>
        <taxon>Pteriomorphia</taxon>
        <taxon>Ostreida</taxon>
        <taxon>Ostreoidea</taxon>
        <taxon>Ostreidae</taxon>
        <taxon>Magallana</taxon>
    </lineage>
</organism>
<dbReference type="InterPro" id="IPR001881">
    <property type="entry name" value="EGF-like_Ca-bd_dom"/>
</dbReference>
<dbReference type="Pfam" id="PF07645">
    <property type="entry name" value="EGF_CA"/>
    <property type="match status" value="2"/>
</dbReference>
<keyword evidence="4" id="KW-1015">Disulfide bond</keyword>